<feature type="domain" description="Thioredoxin" evidence="1">
    <location>
        <begin position="32"/>
        <end position="172"/>
    </location>
</feature>
<dbReference type="CDD" id="cd02966">
    <property type="entry name" value="TlpA_like_family"/>
    <property type="match status" value="1"/>
</dbReference>
<dbReference type="InterPro" id="IPR050553">
    <property type="entry name" value="Thioredoxin_ResA/DsbE_sf"/>
</dbReference>
<reference evidence="2 3" key="1">
    <citation type="submission" date="2016-06" db="EMBL/GenBank/DDBJ databases">
        <title>Insight into the functional genes involving in sulfur oxidation in Pearl River water.</title>
        <authorList>
            <person name="Luo J."/>
            <person name="Tan X."/>
            <person name="Lin W."/>
        </authorList>
    </citation>
    <scope>NUCLEOTIDE SEQUENCE [LARGE SCALE GENOMIC DNA]</scope>
    <source>
        <strain evidence="2 3">LS2</strain>
    </source>
</reference>
<dbReference type="KEGG" id="haz:A9404_07480"/>
<dbReference type="Gene3D" id="3.40.30.10">
    <property type="entry name" value="Glutaredoxin"/>
    <property type="match status" value="1"/>
</dbReference>
<name>A0A191ZHB6_9GAMM</name>
<gene>
    <name evidence="2" type="ORF">A9404_07480</name>
</gene>
<dbReference type="PROSITE" id="PS51318">
    <property type="entry name" value="TAT"/>
    <property type="match status" value="1"/>
</dbReference>
<dbReference type="InterPro" id="IPR013766">
    <property type="entry name" value="Thioredoxin_domain"/>
</dbReference>
<dbReference type="STRING" id="1860122.A9404_07480"/>
<dbReference type="Proteomes" id="UP000078596">
    <property type="component" value="Chromosome"/>
</dbReference>
<evidence type="ECO:0000313" key="3">
    <source>
        <dbReference type="Proteomes" id="UP000078596"/>
    </source>
</evidence>
<dbReference type="Pfam" id="PF08534">
    <property type="entry name" value="Redoxin"/>
    <property type="match status" value="1"/>
</dbReference>
<dbReference type="RefSeq" id="WP_066099715.1">
    <property type="nucleotide sequence ID" value="NZ_CP016027.1"/>
</dbReference>
<dbReference type="SUPFAM" id="SSF52833">
    <property type="entry name" value="Thioredoxin-like"/>
    <property type="match status" value="1"/>
</dbReference>
<dbReference type="OrthoDB" id="9788279at2"/>
<dbReference type="PANTHER" id="PTHR42852:SF18">
    <property type="entry name" value="CHROMOSOME UNDETERMINED SCAFFOLD_47, WHOLE GENOME SHOTGUN SEQUENCE"/>
    <property type="match status" value="1"/>
</dbReference>
<sequence length="174" mass="18618">MNDHPPQSPARRAALRLLGAVGAAGLLAGCSTDTPVKLSGITVQTLEGQTVDLAKILGKPTAITFWATTCPGCVEEIPHMAALQKKFGPKGVQVIGLAMSYDDLGQLRAMVKEKDIPYTIWQDKTGAAAAAFGPVRLTPTFFVLDRKGVIRYQKIGPFDTQRVDQLLTQLTANA</sequence>
<dbReference type="PANTHER" id="PTHR42852">
    <property type="entry name" value="THIOL:DISULFIDE INTERCHANGE PROTEIN DSBE"/>
    <property type="match status" value="1"/>
</dbReference>
<organism evidence="2 3">
    <name type="scientific">Halothiobacillus diazotrophicus</name>
    <dbReference type="NCBI Taxonomy" id="1860122"/>
    <lineage>
        <taxon>Bacteria</taxon>
        <taxon>Pseudomonadati</taxon>
        <taxon>Pseudomonadota</taxon>
        <taxon>Gammaproteobacteria</taxon>
        <taxon>Chromatiales</taxon>
        <taxon>Halothiobacillaceae</taxon>
        <taxon>Halothiobacillus</taxon>
    </lineage>
</organism>
<dbReference type="EMBL" id="CP016027">
    <property type="protein sequence ID" value="ANJ67243.1"/>
    <property type="molecule type" value="Genomic_DNA"/>
</dbReference>
<evidence type="ECO:0000313" key="2">
    <source>
        <dbReference type="EMBL" id="ANJ67243.1"/>
    </source>
</evidence>
<protein>
    <recommendedName>
        <fullName evidence="1">Thioredoxin domain-containing protein</fullName>
    </recommendedName>
</protein>
<dbReference type="InterPro" id="IPR006311">
    <property type="entry name" value="TAT_signal"/>
</dbReference>
<dbReference type="InterPro" id="IPR036249">
    <property type="entry name" value="Thioredoxin-like_sf"/>
</dbReference>
<proteinExistence type="predicted"/>
<keyword evidence="3" id="KW-1185">Reference proteome</keyword>
<dbReference type="PROSITE" id="PS51352">
    <property type="entry name" value="THIOREDOXIN_2"/>
    <property type="match status" value="1"/>
</dbReference>
<accession>A0A191ZHB6</accession>
<dbReference type="GO" id="GO:0016491">
    <property type="term" value="F:oxidoreductase activity"/>
    <property type="evidence" value="ECO:0007669"/>
    <property type="project" value="InterPro"/>
</dbReference>
<dbReference type="InterPro" id="IPR013740">
    <property type="entry name" value="Redoxin"/>
</dbReference>
<dbReference type="AlphaFoldDB" id="A0A191ZHB6"/>
<evidence type="ECO:0000259" key="1">
    <source>
        <dbReference type="PROSITE" id="PS51352"/>
    </source>
</evidence>